<dbReference type="Pfam" id="PF13292">
    <property type="entry name" value="DXP_synthase_N"/>
    <property type="match status" value="2"/>
</dbReference>
<dbReference type="NCBIfam" id="NF003933">
    <property type="entry name" value="PRK05444.2-2"/>
    <property type="match status" value="1"/>
</dbReference>
<dbReference type="Gene3D" id="3.40.50.920">
    <property type="match status" value="1"/>
</dbReference>
<evidence type="ECO:0000256" key="4">
    <source>
        <dbReference type="ARBA" id="ARBA00022679"/>
    </source>
</evidence>
<dbReference type="PANTHER" id="PTHR43322:SF5">
    <property type="entry name" value="1-DEOXY-D-XYLULOSE-5-PHOSPHATE SYNTHASE, CHLOROPLASTIC"/>
    <property type="match status" value="1"/>
</dbReference>
<dbReference type="CDD" id="cd02007">
    <property type="entry name" value="TPP_DXS"/>
    <property type="match status" value="1"/>
</dbReference>
<dbReference type="InterPro" id="IPR009014">
    <property type="entry name" value="Transketo_C/PFOR_II"/>
</dbReference>
<evidence type="ECO:0000256" key="6">
    <source>
        <dbReference type="ARBA" id="ARBA00022842"/>
    </source>
</evidence>
<evidence type="ECO:0000256" key="7">
    <source>
        <dbReference type="ARBA" id="ARBA00022977"/>
    </source>
</evidence>
<dbReference type="GO" id="GO:0008661">
    <property type="term" value="F:1-deoxy-D-xylulose-5-phosphate synthase activity"/>
    <property type="evidence" value="ECO:0007669"/>
    <property type="project" value="UniProtKB-EC"/>
</dbReference>
<dbReference type="InterPro" id="IPR005475">
    <property type="entry name" value="Transketolase-like_Pyr-bd"/>
</dbReference>
<dbReference type="CDD" id="cd07033">
    <property type="entry name" value="TPP_PYR_DXS_TK_like"/>
    <property type="match status" value="1"/>
</dbReference>
<sequence length="623" mass="65376">MKKRPPGTARQREGADATPLLEGISQPGDLLRLSRDDLRRLAAEIRGFLVRAVCRGGGHLGPNLGVVELTMAVHRVFRSPHDRIIFDTGHQSYVHKILTGRRDWFGSLRQYGGMSGYPSRAESDHDLVENSHASSALAWSEGLARGFALDGDDRAVVAVVGDGALTGGMAWEALNNLARSPADLVVVLNDNGRSYAPTVGGLAAHLAALRTTDGGRPNVFTNLGLAYLGPVDGHDLEAVERALHHARALRRTVVVHCVTGKGQGFGPAETDEADHLHTVGVVDPETGRPAQPPDPTWTDVFADEMLAAGELDPDLVAVSAAMVGPTGLGAFARRFPHRVVDVGIAEQQATTSAAGLAAAGKHPVVAIYATFLNRAFDQVLMDVALHESPVTFVLDRAGITGPDGPSHHGVWDLAVLGTVPGLRIAAPRDQATLREELRDAIADRRGPNALRFPKARVGSPVPALHRLSGVDILRAPAGAKVLIVSVGVLATAALEAATLLSAAGIECTVLDPRWVRPVNPVLGQLAAGHSLVVTIEDGVRDGGVGSAVARLLTDLAVPTPVRVLGLPTAFLPHGGRQELLAEYGLDAAGVAEAVQAALAGARQSRRLSHLPHTPQVPQAVNHA</sequence>
<accession>A0ABV6M4R2</accession>
<evidence type="ECO:0000256" key="11">
    <source>
        <dbReference type="SAM" id="MobiDB-lite"/>
    </source>
</evidence>
<dbReference type="InterPro" id="IPR033248">
    <property type="entry name" value="Transketolase_C"/>
</dbReference>
<comment type="catalytic activity">
    <reaction evidence="10">
        <text>D-glyceraldehyde 3-phosphate + pyruvate + H(+) = 1-deoxy-D-xylulose 5-phosphate + CO2</text>
        <dbReference type="Rhea" id="RHEA:12605"/>
        <dbReference type="ChEBI" id="CHEBI:15361"/>
        <dbReference type="ChEBI" id="CHEBI:15378"/>
        <dbReference type="ChEBI" id="CHEBI:16526"/>
        <dbReference type="ChEBI" id="CHEBI:57792"/>
        <dbReference type="ChEBI" id="CHEBI:59776"/>
        <dbReference type="EC" id="2.2.1.7"/>
    </reaction>
</comment>
<feature type="binding site" evidence="10">
    <location>
        <begin position="131"/>
        <end position="133"/>
    </location>
    <ligand>
        <name>thiamine diphosphate</name>
        <dbReference type="ChEBI" id="CHEBI:58937"/>
    </ligand>
</feature>
<keyword evidence="9 10" id="KW-0414">Isoprene biosynthesis</keyword>
<evidence type="ECO:0000256" key="8">
    <source>
        <dbReference type="ARBA" id="ARBA00023052"/>
    </source>
</evidence>
<comment type="cofactor">
    <cofactor evidence="10">
        <name>thiamine diphosphate</name>
        <dbReference type="ChEBI" id="CHEBI:58937"/>
    </cofactor>
    <text evidence="10">Binds 1 thiamine pyrophosphate per subunit.</text>
</comment>
<dbReference type="SUPFAM" id="SSF52922">
    <property type="entry name" value="TK C-terminal domain-like"/>
    <property type="match status" value="1"/>
</dbReference>
<dbReference type="InterPro" id="IPR005477">
    <property type="entry name" value="Dxylulose-5-P_synthase"/>
</dbReference>
<feature type="domain" description="Transketolase-like pyrimidine-binding" evidence="12">
    <location>
        <begin position="295"/>
        <end position="459"/>
    </location>
</feature>
<feature type="binding site" evidence="10">
    <location>
        <position position="191"/>
    </location>
    <ligand>
        <name>thiamine diphosphate</name>
        <dbReference type="ChEBI" id="CHEBI:58937"/>
    </ligand>
</feature>
<feature type="binding site" evidence="10">
    <location>
        <position position="191"/>
    </location>
    <ligand>
        <name>Mg(2+)</name>
        <dbReference type="ChEBI" id="CHEBI:18420"/>
    </ligand>
</feature>
<keyword evidence="8 10" id="KW-0786">Thiamine pyrophosphate</keyword>
<feature type="binding site" evidence="10">
    <location>
        <position position="346"/>
    </location>
    <ligand>
        <name>thiamine diphosphate</name>
        <dbReference type="ChEBI" id="CHEBI:58937"/>
    </ligand>
</feature>
<dbReference type="EMBL" id="JBHLUH010000039">
    <property type="protein sequence ID" value="MFC0529686.1"/>
    <property type="molecule type" value="Genomic_DNA"/>
</dbReference>
<evidence type="ECO:0000256" key="10">
    <source>
        <dbReference type="HAMAP-Rule" id="MF_00315"/>
    </source>
</evidence>
<dbReference type="Pfam" id="PF02780">
    <property type="entry name" value="Transketolase_C"/>
    <property type="match status" value="1"/>
</dbReference>
<dbReference type="InterPro" id="IPR029061">
    <property type="entry name" value="THDP-binding"/>
</dbReference>
<comment type="pathway">
    <text evidence="1 10">Metabolic intermediate biosynthesis; 1-deoxy-D-xylulose 5-phosphate biosynthesis; 1-deoxy-D-xylulose 5-phosphate from D-glyceraldehyde 3-phosphate and pyruvate: step 1/1.</text>
</comment>
<dbReference type="SMART" id="SM00861">
    <property type="entry name" value="Transket_pyr"/>
    <property type="match status" value="1"/>
</dbReference>
<comment type="cofactor">
    <cofactor evidence="10">
        <name>Mg(2+)</name>
        <dbReference type="ChEBI" id="CHEBI:18420"/>
    </cofactor>
    <text evidence="10">Binds 1 Mg(2+) ion per subunit.</text>
</comment>
<evidence type="ECO:0000313" key="14">
    <source>
        <dbReference type="Proteomes" id="UP001589867"/>
    </source>
</evidence>
<keyword evidence="7 10" id="KW-0784">Thiamine biosynthesis</keyword>
<keyword evidence="14" id="KW-1185">Reference proteome</keyword>
<comment type="subunit">
    <text evidence="3 10">Homodimer.</text>
</comment>
<evidence type="ECO:0000256" key="5">
    <source>
        <dbReference type="ARBA" id="ARBA00022723"/>
    </source>
</evidence>
<dbReference type="PROSITE" id="PS00802">
    <property type="entry name" value="TRANSKETOLASE_2"/>
    <property type="match status" value="1"/>
</dbReference>
<feature type="binding site" evidence="10">
    <location>
        <position position="265"/>
    </location>
    <ligand>
        <name>thiamine diphosphate</name>
        <dbReference type="ChEBI" id="CHEBI:58937"/>
    </ligand>
</feature>
<dbReference type="HAMAP" id="MF_00315">
    <property type="entry name" value="DXP_synth"/>
    <property type="match status" value="1"/>
</dbReference>
<evidence type="ECO:0000313" key="13">
    <source>
        <dbReference type="EMBL" id="MFC0529686.1"/>
    </source>
</evidence>
<dbReference type="EC" id="2.2.1.7" evidence="10"/>
<evidence type="ECO:0000256" key="2">
    <source>
        <dbReference type="ARBA" id="ARBA00011081"/>
    </source>
</evidence>
<dbReference type="InterPro" id="IPR020826">
    <property type="entry name" value="Transketolase_BS"/>
</dbReference>
<keyword evidence="4 10" id="KW-0808">Transferase</keyword>
<feature type="region of interest" description="Disordered" evidence="11">
    <location>
        <begin position="1"/>
        <end position="21"/>
    </location>
</feature>
<evidence type="ECO:0000256" key="3">
    <source>
        <dbReference type="ARBA" id="ARBA00011738"/>
    </source>
</evidence>
<evidence type="ECO:0000259" key="12">
    <source>
        <dbReference type="SMART" id="SM00861"/>
    </source>
</evidence>
<comment type="function">
    <text evidence="10">Catalyzes the acyloin condensation reaction between C atoms 2 and 3 of pyruvate and glyceraldehyde 3-phosphate to yield 1-deoxy-D-xylulose-5-phosphate (DXP).</text>
</comment>
<feature type="binding site" evidence="10">
    <location>
        <position position="162"/>
    </location>
    <ligand>
        <name>Mg(2+)</name>
        <dbReference type="ChEBI" id="CHEBI:18420"/>
    </ligand>
</feature>
<gene>
    <name evidence="10" type="primary">dxs</name>
    <name evidence="13" type="ORF">ACFFIA_18680</name>
</gene>
<dbReference type="Gene3D" id="3.40.50.970">
    <property type="match status" value="2"/>
</dbReference>
<dbReference type="RefSeq" id="WP_377252701.1">
    <property type="nucleotide sequence ID" value="NZ_JBHLUH010000039.1"/>
</dbReference>
<keyword evidence="6 10" id="KW-0460">Magnesium</keyword>
<comment type="caution">
    <text evidence="13">The sequence shown here is derived from an EMBL/GenBank/DDBJ whole genome shotgun (WGS) entry which is preliminary data.</text>
</comment>
<evidence type="ECO:0000256" key="1">
    <source>
        <dbReference type="ARBA" id="ARBA00004980"/>
    </source>
</evidence>
<dbReference type="SUPFAM" id="SSF52518">
    <property type="entry name" value="Thiamin diphosphate-binding fold (THDP-binding)"/>
    <property type="match status" value="2"/>
</dbReference>
<name>A0ABV6M4R2_9ACTN</name>
<dbReference type="PANTHER" id="PTHR43322">
    <property type="entry name" value="1-D-DEOXYXYLULOSE 5-PHOSPHATE SYNTHASE-RELATED"/>
    <property type="match status" value="1"/>
</dbReference>
<protein>
    <recommendedName>
        <fullName evidence="10">1-deoxy-D-xylulose-5-phosphate synthase</fullName>
        <ecNumber evidence="10">2.2.1.7</ecNumber>
    </recommendedName>
    <alternativeName>
        <fullName evidence="10">1-deoxyxylulose-5-phosphate synthase</fullName>
        <shortName evidence="10">DXP synthase</shortName>
        <shortName evidence="10">DXPS</shortName>
    </alternativeName>
</protein>
<feature type="binding site" evidence="10">
    <location>
        <begin position="163"/>
        <end position="164"/>
    </location>
    <ligand>
        <name>thiamine diphosphate</name>
        <dbReference type="ChEBI" id="CHEBI:58937"/>
    </ligand>
</feature>
<feature type="binding site" evidence="10">
    <location>
        <position position="90"/>
    </location>
    <ligand>
        <name>thiamine diphosphate</name>
        <dbReference type="ChEBI" id="CHEBI:58937"/>
    </ligand>
</feature>
<dbReference type="Proteomes" id="UP001589867">
    <property type="component" value="Unassembled WGS sequence"/>
</dbReference>
<reference evidence="13 14" key="1">
    <citation type="submission" date="2024-09" db="EMBL/GenBank/DDBJ databases">
        <authorList>
            <person name="Sun Q."/>
            <person name="Mori K."/>
        </authorList>
    </citation>
    <scope>NUCLEOTIDE SEQUENCE [LARGE SCALE GENOMIC DNA]</scope>
    <source>
        <strain evidence="13 14">TBRC 3947</strain>
    </source>
</reference>
<proteinExistence type="inferred from homology"/>
<organism evidence="13 14">
    <name type="scientific">Phytohabitans kaempferiae</name>
    <dbReference type="NCBI Taxonomy" id="1620943"/>
    <lineage>
        <taxon>Bacteria</taxon>
        <taxon>Bacillati</taxon>
        <taxon>Actinomycetota</taxon>
        <taxon>Actinomycetes</taxon>
        <taxon>Micromonosporales</taxon>
        <taxon>Micromonosporaceae</taxon>
    </lineage>
</organism>
<keyword evidence="5 10" id="KW-0479">Metal-binding</keyword>
<dbReference type="Pfam" id="PF02779">
    <property type="entry name" value="Transket_pyr"/>
    <property type="match status" value="1"/>
</dbReference>
<evidence type="ECO:0000256" key="9">
    <source>
        <dbReference type="ARBA" id="ARBA00023229"/>
    </source>
</evidence>
<comment type="similarity">
    <text evidence="2 10">Belongs to the transketolase family. DXPS subfamily.</text>
</comment>